<gene>
    <name evidence="1" type="ORF">AAT19DRAFT_12275</name>
</gene>
<proteinExistence type="predicted"/>
<protein>
    <submittedName>
        <fullName evidence="1">Uncharacterized protein</fullName>
    </submittedName>
</protein>
<accession>A0A2T0AFT3</accession>
<sequence length="195" mass="21292">MGEVALLQLAGGCRLAGGGQCGTGHCCTGAAQCPYGRLELCYSLVRSLRSLPSLPSTPLHTMAVRFFATSSHLRVHKRNIVWRSTVTFMEDKPLLLLPLSPPVTASSSPVPTRLPQLSSAAGGLPRLRVRWSASRITWRGGSEVGRHPRGRWGRRRPPPGWRFRVALRVEGRWVLSPFAGRETAGSSRPTAFRSS</sequence>
<reference evidence="1 2" key="1">
    <citation type="journal article" date="2018" name="Elife">
        <title>Functional genomics of lipid metabolism in the oleaginous yeast Rhodosporidium toruloides.</title>
        <authorList>
            <person name="Coradetti S.T."/>
            <person name="Pinel D."/>
            <person name="Geiselman G."/>
            <person name="Ito M."/>
            <person name="Mondo S."/>
            <person name="Reilly M.C."/>
            <person name="Cheng Y.F."/>
            <person name="Bauer S."/>
            <person name="Grigoriev I."/>
            <person name="Gladden J.M."/>
            <person name="Simmons B.A."/>
            <person name="Brem R."/>
            <person name="Arkin A.P."/>
            <person name="Skerker J.M."/>
        </authorList>
    </citation>
    <scope>NUCLEOTIDE SEQUENCE [LARGE SCALE GENOMIC DNA]</scope>
    <source>
        <strain evidence="1 2">NBRC 0880</strain>
    </source>
</reference>
<evidence type="ECO:0000313" key="2">
    <source>
        <dbReference type="Proteomes" id="UP000239560"/>
    </source>
</evidence>
<name>A0A2T0AFT3_RHOTO</name>
<evidence type="ECO:0000313" key="1">
    <source>
        <dbReference type="EMBL" id="PRQ76857.1"/>
    </source>
</evidence>
<dbReference type="AlphaFoldDB" id="A0A2T0AFT3"/>
<dbReference type="Proteomes" id="UP000239560">
    <property type="component" value="Unassembled WGS sequence"/>
</dbReference>
<organism evidence="1 2">
    <name type="scientific">Rhodotorula toruloides</name>
    <name type="common">Yeast</name>
    <name type="synonym">Rhodosporidium toruloides</name>
    <dbReference type="NCBI Taxonomy" id="5286"/>
    <lineage>
        <taxon>Eukaryota</taxon>
        <taxon>Fungi</taxon>
        <taxon>Dikarya</taxon>
        <taxon>Basidiomycota</taxon>
        <taxon>Pucciniomycotina</taxon>
        <taxon>Microbotryomycetes</taxon>
        <taxon>Sporidiobolales</taxon>
        <taxon>Sporidiobolaceae</taxon>
        <taxon>Rhodotorula</taxon>
    </lineage>
</organism>
<comment type="caution">
    <text evidence="1">The sequence shown here is derived from an EMBL/GenBank/DDBJ whole genome shotgun (WGS) entry which is preliminary data.</text>
</comment>
<dbReference type="EMBL" id="LCTV02000002">
    <property type="protein sequence ID" value="PRQ76857.1"/>
    <property type="molecule type" value="Genomic_DNA"/>
</dbReference>